<dbReference type="FunFam" id="1.10.238.10:FF:000044">
    <property type="entry name" value="Protein S100"/>
    <property type="match status" value="1"/>
</dbReference>
<dbReference type="eggNOG" id="ENOG502S4HJ">
    <property type="taxonomic scope" value="Eukaryota"/>
</dbReference>
<dbReference type="HOGENOM" id="CLU_138624_2_0_1"/>
<dbReference type="GO" id="GO:0048471">
    <property type="term" value="C:perinuclear region of cytoplasm"/>
    <property type="evidence" value="ECO:0007669"/>
    <property type="project" value="Ensembl"/>
</dbReference>
<keyword evidence="3" id="KW-0677">Repeat</keyword>
<dbReference type="GO" id="GO:0048306">
    <property type="term" value="F:calcium-dependent protein binding"/>
    <property type="evidence" value="ECO:0000318"/>
    <property type="project" value="GO_Central"/>
</dbReference>
<dbReference type="InterPro" id="IPR011992">
    <property type="entry name" value="EF-hand-dom_pair"/>
</dbReference>
<dbReference type="FunCoup" id="F7DN18">
    <property type="interactions" value="178"/>
</dbReference>
<evidence type="ECO:0000313" key="7">
    <source>
        <dbReference type="Proteomes" id="UP000002279"/>
    </source>
</evidence>
<organism evidence="6 7">
    <name type="scientific">Ornithorhynchus anatinus</name>
    <name type="common">Duckbill platypus</name>
    <dbReference type="NCBI Taxonomy" id="9258"/>
    <lineage>
        <taxon>Eukaryota</taxon>
        <taxon>Metazoa</taxon>
        <taxon>Chordata</taxon>
        <taxon>Craniata</taxon>
        <taxon>Vertebrata</taxon>
        <taxon>Euteleostomi</taxon>
        <taxon>Mammalia</taxon>
        <taxon>Monotremata</taxon>
        <taxon>Ornithorhynchidae</taxon>
        <taxon>Ornithorhynchus</taxon>
    </lineage>
</organism>
<proteinExistence type="inferred from homology"/>
<dbReference type="Bgee" id="ENSOANG00000013550">
    <property type="expression patterns" value="Expressed in cerebellum and 6 other cell types or tissues"/>
</dbReference>
<dbReference type="GO" id="GO:0005615">
    <property type="term" value="C:extracellular space"/>
    <property type="evidence" value="ECO:0000318"/>
    <property type="project" value="GO_Central"/>
</dbReference>
<dbReference type="GO" id="GO:0008284">
    <property type="term" value="P:positive regulation of cell population proliferation"/>
    <property type="evidence" value="ECO:0000318"/>
    <property type="project" value="GO_Central"/>
</dbReference>
<dbReference type="GO" id="GO:0043123">
    <property type="term" value="P:positive regulation of canonical NF-kappaB signal transduction"/>
    <property type="evidence" value="ECO:0000318"/>
    <property type="project" value="GO_Central"/>
</dbReference>
<dbReference type="Ensembl" id="ENSOANT00000021373.2">
    <property type="protein sequence ID" value="ENSOANP00000021370.2"/>
    <property type="gene ID" value="ENSOANG00000013550.2"/>
</dbReference>
<dbReference type="GO" id="GO:0005737">
    <property type="term" value="C:cytoplasm"/>
    <property type="evidence" value="ECO:0000318"/>
    <property type="project" value="GO_Central"/>
</dbReference>
<dbReference type="InParanoid" id="F7DN18"/>
<dbReference type="SMART" id="SM00054">
    <property type="entry name" value="EFh"/>
    <property type="match status" value="1"/>
</dbReference>
<dbReference type="Gene3D" id="1.10.238.10">
    <property type="entry name" value="EF-hand"/>
    <property type="match status" value="1"/>
</dbReference>
<dbReference type="InterPro" id="IPR013787">
    <property type="entry name" value="S100_Ca-bd_sub"/>
</dbReference>
<reference evidence="6" key="2">
    <citation type="submission" date="2025-08" db="UniProtKB">
        <authorList>
            <consortium name="Ensembl"/>
        </authorList>
    </citation>
    <scope>IDENTIFICATION</scope>
    <source>
        <strain evidence="6">Glennie</strain>
    </source>
</reference>
<dbReference type="Pfam" id="PF01023">
    <property type="entry name" value="S_100"/>
    <property type="match status" value="1"/>
</dbReference>
<evidence type="ECO:0000256" key="2">
    <source>
        <dbReference type="ARBA" id="ARBA00022723"/>
    </source>
</evidence>
<dbReference type="GO" id="GO:0001726">
    <property type="term" value="C:ruffle"/>
    <property type="evidence" value="ECO:0007669"/>
    <property type="project" value="Ensembl"/>
</dbReference>
<dbReference type="PROSITE" id="PS50222">
    <property type="entry name" value="EF_HAND_2"/>
    <property type="match status" value="1"/>
</dbReference>
<comment type="similarity">
    <text evidence="1">Belongs to the S-100 family.</text>
</comment>
<dbReference type="GO" id="GO:0005829">
    <property type="term" value="C:cytosol"/>
    <property type="evidence" value="ECO:0007669"/>
    <property type="project" value="Ensembl"/>
</dbReference>
<evidence type="ECO:0000259" key="5">
    <source>
        <dbReference type="PROSITE" id="PS50222"/>
    </source>
</evidence>
<sequence length="92" mass="10603">MSDLEKAMITIIETFHNYSGREGDKFKLKKSELKELINNELSQFLGEIKEQETVDKVMDTLDADGDAQCDFQEFVVFISMITAACHEVREHE</sequence>
<dbReference type="PROSITE" id="PS00303">
    <property type="entry name" value="S100_CABP"/>
    <property type="match status" value="1"/>
</dbReference>
<keyword evidence="2" id="KW-0479">Metal-binding</keyword>
<dbReference type="STRING" id="9258.ENSOANP00000021370"/>
<dbReference type="SUPFAM" id="SSF47473">
    <property type="entry name" value="EF-hand"/>
    <property type="match status" value="1"/>
</dbReference>
<keyword evidence="4" id="KW-0106">Calcium</keyword>
<dbReference type="InterPro" id="IPR002048">
    <property type="entry name" value="EF_hand_dom"/>
</dbReference>
<dbReference type="SMART" id="SM01394">
    <property type="entry name" value="S_100"/>
    <property type="match status" value="1"/>
</dbReference>
<protein>
    <submittedName>
        <fullName evidence="6">S100 calcium binding protein B</fullName>
    </submittedName>
</protein>
<dbReference type="GO" id="GO:0044548">
    <property type="term" value="F:S100 protein binding"/>
    <property type="evidence" value="ECO:0000318"/>
    <property type="project" value="GO_Central"/>
</dbReference>
<dbReference type="GO" id="GO:0005509">
    <property type="term" value="F:calcium ion binding"/>
    <property type="evidence" value="ECO:0000318"/>
    <property type="project" value="GO_Central"/>
</dbReference>
<feature type="domain" description="EF-hand" evidence="5">
    <location>
        <begin position="49"/>
        <end position="84"/>
    </location>
</feature>
<dbReference type="GO" id="GO:0036064">
    <property type="term" value="C:ciliary basal body"/>
    <property type="evidence" value="ECO:0007669"/>
    <property type="project" value="Ensembl"/>
</dbReference>
<dbReference type="GO" id="GO:0050786">
    <property type="term" value="F:RAGE receptor binding"/>
    <property type="evidence" value="ECO:0000318"/>
    <property type="project" value="GO_Central"/>
</dbReference>
<evidence type="ECO:0000256" key="4">
    <source>
        <dbReference type="ARBA" id="ARBA00022837"/>
    </source>
</evidence>
<reference evidence="6" key="3">
    <citation type="submission" date="2025-09" db="UniProtKB">
        <authorList>
            <consortium name="Ensembl"/>
        </authorList>
    </citation>
    <scope>IDENTIFICATION</scope>
    <source>
        <strain evidence="6">Glennie</strain>
    </source>
</reference>
<dbReference type="PANTHER" id="PTHR11639:SF134">
    <property type="entry name" value="PROTEIN S100-A1-RELATED"/>
    <property type="match status" value="1"/>
</dbReference>
<reference evidence="6 7" key="1">
    <citation type="journal article" date="2008" name="Nature">
        <title>Genome analysis of the platypus reveals unique signatures of evolution.</title>
        <authorList>
            <person name="Warren W.C."/>
            <person name="Hillier L.W."/>
            <person name="Marshall Graves J.A."/>
            <person name="Birney E."/>
            <person name="Ponting C.P."/>
            <person name="Grutzner F."/>
            <person name="Belov K."/>
            <person name="Miller W."/>
            <person name="Clarke L."/>
            <person name="Chinwalla A.T."/>
            <person name="Yang S.P."/>
            <person name="Heger A."/>
            <person name="Locke D.P."/>
            <person name="Miethke P."/>
            <person name="Waters P.D."/>
            <person name="Veyrunes F."/>
            <person name="Fulton L."/>
            <person name="Fulton B."/>
            <person name="Graves T."/>
            <person name="Wallis J."/>
            <person name="Puente X.S."/>
            <person name="Lopez-Otin C."/>
            <person name="Ordonez G.R."/>
            <person name="Eichler E.E."/>
            <person name="Chen L."/>
            <person name="Cheng Z."/>
            <person name="Deakin J.E."/>
            <person name="Alsop A."/>
            <person name="Thompson K."/>
            <person name="Kirby P."/>
            <person name="Papenfuss A.T."/>
            <person name="Wakefield M.J."/>
            <person name="Olender T."/>
            <person name="Lancet D."/>
            <person name="Huttley G.A."/>
            <person name="Smit A.F."/>
            <person name="Pask A."/>
            <person name="Temple-Smith P."/>
            <person name="Batzer M.A."/>
            <person name="Walker J.A."/>
            <person name="Konkel M.K."/>
            <person name="Harris R.S."/>
            <person name="Whittington C.M."/>
            <person name="Wong E.S."/>
            <person name="Gemmell N.J."/>
            <person name="Buschiazzo E."/>
            <person name="Vargas Jentzsch I.M."/>
            <person name="Merkel A."/>
            <person name="Schmitz J."/>
            <person name="Zemann A."/>
            <person name="Churakov G."/>
            <person name="Kriegs J.O."/>
            <person name="Brosius J."/>
            <person name="Murchison E.P."/>
            <person name="Sachidanandam R."/>
            <person name="Smith C."/>
            <person name="Hannon G.J."/>
            <person name="Tsend-Ayush E."/>
            <person name="McMillan D."/>
            <person name="Attenborough R."/>
            <person name="Rens W."/>
            <person name="Ferguson-Smith M."/>
            <person name="Lefevre C.M."/>
            <person name="Sharp J.A."/>
            <person name="Nicholas K.R."/>
            <person name="Ray D.A."/>
            <person name="Kube M."/>
            <person name="Reinhardt R."/>
            <person name="Pringle T.H."/>
            <person name="Taylor J."/>
            <person name="Jones R.C."/>
            <person name="Nixon B."/>
            <person name="Dacheux J.L."/>
            <person name="Niwa H."/>
            <person name="Sekita Y."/>
            <person name="Huang X."/>
            <person name="Stark A."/>
            <person name="Kheradpour P."/>
            <person name="Kellis M."/>
            <person name="Flicek P."/>
            <person name="Chen Y."/>
            <person name="Webber C."/>
            <person name="Hardison R."/>
            <person name="Nelson J."/>
            <person name="Hallsworth-Pepin K."/>
            <person name="Delehaunty K."/>
            <person name="Markovic C."/>
            <person name="Minx P."/>
            <person name="Feng Y."/>
            <person name="Kremitzki C."/>
            <person name="Mitreva M."/>
            <person name="Glasscock J."/>
            <person name="Wylie T."/>
            <person name="Wohldmann P."/>
            <person name="Thiru P."/>
            <person name="Nhan M.N."/>
            <person name="Pohl C.S."/>
            <person name="Smith S.M."/>
            <person name="Hou S."/>
            <person name="Nefedov M."/>
            <person name="de Jong P.J."/>
            <person name="Renfree M.B."/>
            <person name="Mardis E.R."/>
            <person name="Wilson R.K."/>
        </authorList>
    </citation>
    <scope>NUCLEOTIDE SEQUENCE [LARGE SCALE GENOMIC DNA]</scope>
    <source>
        <strain evidence="6 7">Glennie</strain>
    </source>
</reference>
<dbReference type="GO" id="GO:0008270">
    <property type="term" value="F:zinc ion binding"/>
    <property type="evidence" value="ECO:0007669"/>
    <property type="project" value="Ensembl"/>
</dbReference>
<gene>
    <name evidence="6" type="primary">S100B</name>
</gene>
<dbReference type="GO" id="GO:0042803">
    <property type="term" value="F:protein homodimerization activity"/>
    <property type="evidence" value="ECO:0007669"/>
    <property type="project" value="Ensembl"/>
</dbReference>
<dbReference type="GO" id="GO:0005634">
    <property type="term" value="C:nucleus"/>
    <property type="evidence" value="ECO:0000318"/>
    <property type="project" value="GO_Central"/>
</dbReference>
<accession>F7DN18</accession>
<dbReference type="GO" id="GO:0005654">
    <property type="term" value="C:nucleoplasm"/>
    <property type="evidence" value="ECO:0007669"/>
    <property type="project" value="Ensembl"/>
</dbReference>
<evidence type="ECO:0000313" key="6">
    <source>
        <dbReference type="Ensembl" id="ENSOANP00000021370.2"/>
    </source>
</evidence>
<dbReference type="OMA" id="MVTSACQ"/>
<dbReference type="Proteomes" id="UP000002279">
    <property type="component" value="Chromosome 7"/>
</dbReference>
<evidence type="ECO:0000256" key="1">
    <source>
        <dbReference type="ARBA" id="ARBA00007323"/>
    </source>
</evidence>
<dbReference type="AlphaFoldDB" id="F7DN18"/>
<dbReference type="PANTHER" id="PTHR11639">
    <property type="entry name" value="S100 CALCIUM-BINDING PROTEIN"/>
    <property type="match status" value="1"/>
</dbReference>
<dbReference type="GeneTree" id="ENSGT00940000161997"/>
<dbReference type="InterPro" id="IPR001751">
    <property type="entry name" value="S100/CaBP7/8-like_CS"/>
</dbReference>
<evidence type="ECO:0000256" key="3">
    <source>
        <dbReference type="ARBA" id="ARBA00022737"/>
    </source>
</evidence>
<name>F7DN18_ORNAN</name>
<keyword evidence="7" id="KW-1185">Reference proteome</keyword>